<feature type="domain" description="B box-type" evidence="2">
    <location>
        <begin position="65"/>
        <end position="102"/>
    </location>
</feature>
<dbReference type="InterPro" id="IPR047153">
    <property type="entry name" value="TRIM45/56/19-like"/>
</dbReference>
<sequence>MASSTLAQEAIKCEICGMPSQQFCNNCQIILCINCIKSHVDSFPSLSHDIVAFKNRKIRLAFLECEFHPGQYCETKCETCHTAICTICILSSVHQGHTKLELVKVVEAKKRDINKEIEEYEFKIIPKYQTSNADIEKQISKVSTECAETEYERERLRSIWHQEVDTIFNKIGSFTQFIKDYKLAALTTHQTRIRNLIQETNQKVNINKRFLSSTNPYEVANFVSTMKEQGDISNNYDVQLPCLKSNIIEGRELSIQYGEIQATLTESSQCSLSTGMTFLSTREISNKASVILTIPTRCKPLYRVVCVGKDEAFITGNGKNITRIDIRGSVLETFTTACCVMPSGIAVNCLGELLYSDCDSRTVNIVRHGQTENFITLPKGWDPYSLCCTRSGDILVHVSCVDRNKIIKYKGQTIALNIERDEKGIPLFKKGNFTLIMAENNNGDVCVSDNLTIHLIHLVVEDLARFGPMYGRWLIPYERANIWITRQCLRKGMEESTVMETYAIYDWCVHMIFGGKSTQCMHLVNNFDGNQKKT</sequence>
<organism evidence="3 4">
    <name type="scientific">Magallana gigas</name>
    <name type="common">Pacific oyster</name>
    <name type="synonym">Crassostrea gigas</name>
    <dbReference type="NCBI Taxonomy" id="29159"/>
    <lineage>
        <taxon>Eukaryota</taxon>
        <taxon>Metazoa</taxon>
        <taxon>Spiralia</taxon>
        <taxon>Lophotrochozoa</taxon>
        <taxon>Mollusca</taxon>
        <taxon>Bivalvia</taxon>
        <taxon>Autobranchia</taxon>
        <taxon>Pteriomorphia</taxon>
        <taxon>Ostreida</taxon>
        <taxon>Ostreoidea</taxon>
        <taxon>Ostreidae</taxon>
        <taxon>Magallana</taxon>
    </lineage>
</organism>
<evidence type="ECO:0000313" key="4">
    <source>
        <dbReference type="Proteomes" id="UP000005408"/>
    </source>
</evidence>
<dbReference type="PANTHER" id="PTHR25462">
    <property type="entry name" value="BONUS, ISOFORM C-RELATED"/>
    <property type="match status" value="1"/>
</dbReference>
<dbReference type="Gene3D" id="2.120.10.30">
    <property type="entry name" value="TolB, C-terminal domain"/>
    <property type="match status" value="1"/>
</dbReference>
<name>A0A8W8LP23_MAGGI</name>
<dbReference type="Proteomes" id="UP000005408">
    <property type="component" value="Unassembled WGS sequence"/>
</dbReference>
<keyword evidence="1" id="KW-0863">Zinc-finger</keyword>
<dbReference type="GO" id="GO:0008270">
    <property type="term" value="F:zinc ion binding"/>
    <property type="evidence" value="ECO:0007669"/>
    <property type="project" value="UniProtKB-KW"/>
</dbReference>
<evidence type="ECO:0000313" key="3">
    <source>
        <dbReference type="EnsemblMetazoa" id="G28945.1:cds"/>
    </source>
</evidence>
<dbReference type="PROSITE" id="PS50119">
    <property type="entry name" value="ZF_BBOX"/>
    <property type="match status" value="2"/>
</dbReference>
<dbReference type="CDD" id="cd19756">
    <property type="entry name" value="Bbox2"/>
    <property type="match status" value="1"/>
</dbReference>
<dbReference type="AlphaFoldDB" id="A0A8W8LP23"/>
<evidence type="ECO:0000259" key="2">
    <source>
        <dbReference type="PROSITE" id="PS50119"/>
    </source>
</evidence>
<dbReference type="SMART" id="SM00336">
    <property type="entry name" value="BBOX"/>
    <property type="match status" value="2"/>
</dbReference>
<accession>A0A8W8LP23</accession>
<keyword evidence="1" id="KW-0862">Zinc</keyword>
<keyword evidence="1" id="KW-0479">Metal-binding</keyword>
<dbReference type="SUPFAM" id="SSF101898">
    <property type="entry name" value="NHL repeat"/>
    <property type="match status" value="1"/>
</dbReference>
<dbReference type="InterPro" id="IPR000315">
    <property type="entry name" value="Znf_B-box"/>
</dbReference>
<dbReference type="Gene3D" id="3.30.160.60">
    <property type="entry name" value="Classic Zinc Finger"/>
    <property type="match status" value="1"/>
</dbReference>
<dbReference type="PANTHER" id="PTHR25462:SF296">
    <property type="entry name" value="MEIOTIC P26, ISOFORM F"/>
    <property type="match status" value="1"/>
</dbReference>
<feature type="domain" description="B box-type" evidence="2">
    <location>
        <begin position="8"/>
        <end position="53"/>
    </location>
</feature>
<keyword evidence="4" id="KW-1185">Reference proteome</keyword>
<protein>
    <recommendedName>
        <fullName evidence="2">B box-type domain-containing protein</fullName>
    </recommendedName>
</protein>
<dbReference type="EnsemblMetazoa" id="G28945.1">
    <property type="protein sequence ID" value="G28945.1:cds"/>
    <property type="gene ID" value="G28945"/>
</dbReference>
<dbReference type="SUPFAM" id="SSF57845">
    <property type="entry name" value="B-box zinc-binding domain"/>
    <property type="match status" value="1"/>
</dbReference>
<evidence type="ECO:0000256" key="1">
    <source>
        <dbReference type="PROSITE-ProRule" id="PRU00024"/>
    </source>
</evidence>
<proteinExistence type="predicted"/>
<dbReference type="InterPro" id="IPR011042">
    <property type="entry name" value="6-blade_b-propeller_TolB-like"/>
</dbReference>
<reference evidence="3" key="1">
    <citation type="submission" date="2022-08" db="UniProtKB">
        <authorList>
            <consortium name="EnsemblMetazoa"/>
        </authorList>
    </citation>
    <scope>IDENTIFICATION</scope>
    <source>
        <strain evidence="3">05x7-T-G4-1.051#20</strain>
    </source>
</reference>